<dbReference type="RefSeq" id="WP_132542295.1">
    <property type="nucleotide sequence ID" value="NZ_SLWY01000010.1"/>
</dbReference>
<evidence type="ECO:0000256" key="6">
    <source>
        <dbReference type="ARBA" id="ARBA00022490"/>
    </source>
</evidence>
<dbReference type="InterPro" id="IPR000563">
    <property type="entry name" value="Flag_FliH"/>
</dbReference>
<dbReference type="PRINTS" id="PR01003">
    <property type="entry name" value="FLGFLIH"/>
</dbReference>
<gene>
    <name evidence="12" type="ORF">EV699_110107</name>
</gene>
<evidence type="ECO:0000256" key="4">
    <source>
        <dbReference type="ARBA" id="ARBA00016507"/>
    </source>
</evidence>
<protein>
    <recommendedName>
        <fullName evidence="4">Flagellar assembly protein FliH</fullName>
    </recommendedName>
</protein>
<keyword evidence="6" id="KW-0963">Cytoplasm</keyword>
<dbReference type="AlphaFoldDB" id="A0A4R2L5I7"/>
<evidence type="ECO:0000313" key="13">
    <source>
        <dbReference type="Proteomes" id="UP000295765"/>
    </source>
</evidence>
<evidence type="ECO:0000256" key="7">
    <source>
        <dbReference type="ARBA" id="ARBA00022795"/>
    </source>
</evidence>
<feature type="region of interest" description="Disordered" evidence="10">
    <location>
        <begin position="1"/>
        <end position="70"/>
    </location>
</feature>
<dbReference type="OrthoDB" id="6196089at2"/>
<keyword evidence="7" id="KW-1005">Bacterial flagellum biogenesis</keyword>
<keyword evidence="13" id="KW-1185">Reference proteome</keyword>
<dbReference type="PANTHER" id="PTHR34982:SF1">
    <property type="entry name" value="FLAGELLAR ASSEMBLY PROTEIN FLIH"/>
    <property type="match status" value="1"/>
</dbReference>
<keyword evidence="5" id="KW-0813">Transport</keyword>
<dbReference type="InterPro" id="IPR018035">
    <property type="entry name" value="Flagellar_FliH/T3SS_HrpE"/>
</dbReference>
<accession>A0A4R2L5I7</accession>
<evidence type="ECO:0000256" key="9">
    <source>
        <dbReference type="ARBA" id="ARBA00023225"/>
    </source>
</evidence>
<comment type="function">
    <text evidence="1">Needed for flagellar regrowth and assembly.</text>
</comment>
<dbReference type="GO" id="GO:0009288">
    <property type="term" value="C:bacterial-type flagellum"/>
    <property type="evidence" value="ECO:0007669"/>
    <property type="project" value="InterPro"/>
</dbReference>
<evidence type="ECO:0000313" key="12">
    <source>
        <dbReference type="EMBL" id="TCO81082.1"/>
    </source>
</evidence>
<keyword evidence="8" id="KW-0653">Protein transport</keyword>
<organism evidence="12 13">
    <name type="scientific">Plasticicumulans lactativorans</name>
    <dbReference type="NCBI Taxonomy" id="1133106"/>
    <lineage>
        <taxon>Bacteria</taxon>
        <taxon>Pseudomonadati</taxon>
        <taxon>Pseudomonadota</taxon>
        <taxon>Gammaproteobacteria</taxon>
        <taxon>Candidatus Competibacteraceae</taxon>
        <taxon>Plasticicumulans</taxon>
    </lineage>
</organism>
<dbReference type="EMBL" id="SLWY01000010">
    <property type="protein sequence ID" value="TCO81082.1"/>
    <property type="molecule type" value="Genomic_DNA"/>
</dbReference>
<keyword evidence="12" id="KW-0282">Flagellum</keyword>
<feature type="domain" description="Flagellar assembly protein FliH/Type III secretion system HrpE" evidence="11">
    <location>
        <begin position="120"/>
        <end position="244"/>
    </location>
</feature>
<feature type="compositionally biased region" description="Basic and acidic residues" evidence="10">
    <location>
        <begin position="8"/>
        <end position="20"/>
    </location>
</feature>
<reference evidence="12 13" key="1">
    <citation type="submission" date="2019-03" db="EMBL/GenBank/DDBJ databases">
        <title>Genomic Encyclopedia of Type Strains, Phase IV (KMG-IV): sequencing the most valuable type-strain genomes for metagenomic binning, comparative biology and taxonomic classification.</title>
        <authorList>
            <person name="Goeker M."/>
        </authorList>
    </citation>
    <scope>NUCLEOTIDE SEQUENCE [LARGE SCALE GENOMIC DNA]</scope>
    <source>
        <strain evidence="12 13">DSM 25287</strain>
    </source>
</reference>
<feature type="compositionally biased region" description="Low complexity" evidence="10">
    <location>
        <begin position="37"/>
        <end position="51"/>
    </location>
</feature>
<evidence type="ECO:0000256" key="10">
    <source>
        <dbReference type="SAM" id="MobiDB-lite"/>
    </source>
</evidence>
<comment type="similarity">
    <text evidence="3">Belongs to the FliH family.</text>
</comment>
<comment type="subcellular location">
    <subcellularLocation>
        <location evidence="2">Cytoplasm</location>
    </subcellularLocation>
</comment>
<keyword evidence="12" id="KW-0966">Cell projection</keyword>
<keyword evidence="9" id="KW-1006">Bacterial flagellum protein export</keyword>
<evidence type="ECO:0000256" key="5">
    <source>
        <dbReference type="ARBA" id="ARBA00022448"/>
    </source>
</evidence>
<dbReference type="GO" id="GO:0044781">
    <property type="term" value="P:bacterial-type flagellum organization"/>
    <property type="evidence" value="ECO:0007669"/>
    <property type="project" value="UniProtKB-KW"/>
</dbReference>
<comment type="caution">
    <text evidence="12">The sequence shown here is derived from an EMBL/GenBank/DDBJ whole genome shotgun (WGS) entry which is preliminary data.</text>
</comment>
<proteinExistence type="inferred from homology"/>
<dbReference type="Proteomes" id="UP000295765">
    <property type="component" value="Unassembled WGS sequence"/>
</dbReference>
<dbReference type="GO" id="GO:0005829">
    <property type="term" value="C:cytosol"/>
    <property type="evidence" value="ECO:0007669"/>
    <property type="project" value="TreeGrafter"/>
</dbReference>
<dbReference type="GO" id="GO:0015031">
    <property type="term" value="P:protein transport"/>
    <property type="evidence" value="ECO:0007669"/>
    <property type="project" value="UniProtKB-KW"/>
</dbReference>
<dbReference type="Pfam" id="PF02108">
    <property type="entry name" value="FliH"/>
    <property type="match status" value="1"/>
</dbReference>
<sequence length="262" mass="27680">MSASGRVIPRDALGEVRRWELPSVDDPEPPLPPQAEPAPEAVEPEPAASVEAPPPAEPAIEPEPEPEPLPALPTLEEIEAIQREAQAEGYQAGFEQGLAEGRERGHATGLAAAEAEVRAQLAALQGGLDALAAPLARLDAAVEDELVQLVIAIARQFVRRELRAAPGEIVALVRETVALLPLANRPVQVRLHPDDARLLRDRGGSGEVAAWTLVDDPTLARGGCVVEAAESRIDASVEARLNTVIATLLGGERDEDAPHEPA</sequence>
<dbReference type="GO" id="GO:0003774">
    <property type="term" value="F:cytoskeletal motor activity"/>
    <property type="evidence" value="ECO:0007669"/>
    <property type="project" value="InterPro"/>
</dbReference>
<dbReference type="InterPro" id="IPR051472">
    <property type="entry name" value="T3SS_Stator/FliH"/>
</dbReference>
<evidence type="ECO:0000256" key="1">
    <source>
        <dbReference type="ARBA" id="ARBA00003041"/>
    </source>
</evidence>
<evidence type="ECO:0000256" key="2">
    <source>
        <dbReference type="ARBA" id="ARBA00004496"/>
    </source>
</evidence>
<dbReference type="GO" id="GO:0071973">
    <property type="term" value="P:bacterial-type flagellum-dependent cell motility"/>
    <property type="evidence" value="ECO:0007669"/>
    <property type="project" value="InterPro"/>
</dbReference>
<keyword evidence="12" id="KW-0969">Cilium</keyword>
<name>A0A4R2L5I7_9GAMM</name>
<evidence type="ECO:0000256" key="3">
    <source>
        <dbReference type="ARBA" id="ARBA00006602"/>
    </source>
</evidence>
<evidence type="ECO:0000259" key="11">
    <source>
        <dbReference type="Pfam" id="PF02108"/>
    </source>
</evidence>
<dbReference type="PANTHER" id="PTHR34982">
    <property type="entry name" value="YOP PROTEINS TRANSLOCATION PROTEIN L"/>
    <property type="match status" value="1"/>
</dbReference>
<evidence type="ECO:0000256" key="8">
    <source>
        <dbReference type="ARBA" id="ARBA00022927"/>
    </source>
</evidence>